<dbReference type="InterPro" id="IPR010997">
    <property type="entry name" value="HRDC-like_sf"/>
</dbReference>
<dbReference type="Pfam" id="PF00570">
    <property type="entry name" value="HRDC"/>
    <property type="match status" value="1"/>
</dbReference>
<evidence type="ECO:0000259" key="15">
    <source>
        <dbReference type="PROSITE" id="PS51194"/>
    </source>
</evidence>
<dbReference type="PANTHER" id="PTHR13710">
    <property type="entry name" value="DNA HELICASE RECQ FAMILY MEMBER"/>
    <property type="match status" value="1"/>
</dbReference>
<dbReference type="SUPFAM" id="SSF47819">
    <property type="entry name" value="HRDC-like"/>
    <property type="match status" value="1"/>
</dbReference>
<dbReference type="AlphaFoldDB" id="A0A6J2XPY4"/>
<evidence type="ECO:0000313" key="17">
    <source>
        <dbReference type="RefSeq" id="XP_030753566.1"/>
    </source>
</evidence>
<dbReference type="Pfam" id="PF14493">
    <property type="entry name" value="HTH_40"/>
    <property type="match status" value="1"/>
</dbReference>
<dbReference type="InterPro" id="IPR011545">
    <property type="entry name" value="DEAD/DEAH_box_helicase_dom"/>
</dbReference>
<dbReference type="GO" id="GO:0003677">
    <property type="term" value="F:DNA binding"/>
    <property type="evidence" value="ECO:0007669"/>
    <property type="project" value="UniProtKB-KW"/>
</dbReference>
<sequence>MMDSLDDDQLNECFNNYEQNLLNSSSETDFPQEMENNAENESPSSKDLEILFKKFGHKSFRPMQWKIINSIIKHKRDNLSIMATGYGKSLCFQYPSVYLGGITIVISPLISLMEDQVLSLNTSNIPACLLGTAQQNQTQTIREIFEHKYSLIYLSPEYSTGDYGIDLLKDMHKKLNIVLVAVDEAHCLSSWGHDFRSSYRKLGTLKDIFCDVPILAVTATATPKVKCDIIKVLKLSNPQILYSGFDRPNLYFEVNLKGSNIFSDLKCLMFQKNGQWIFNGPTIIYCIRRKDTEEISQILKNHEIDCVSYHAGISLKLRKEAHSSFVRDEVSVIVATIAFGMGIDKPDIRNIIHYGASNSIEGYYQEVGRAGRDGLFSKCVTFYSNQDFHTHDFLSQQSGDPSKKLTKIDAMKEYLATWKCRRQYILAYFEDNSNLDLPVRANCCDNCSKKLDTSNSTIYEGLDSLGMYDYTDDATNFLSAVKALDESYGVGVYTLFLKGSQGSKIQEKYKKHPKYGVGRNKSVDWWKAIANYLEIKKFLIKHSIKKGTFSYFTIGLGKDGNQFLNSDCRKLVDYPTPDLVKLLKKKTQASKWIDTESPSTSLNKVIKNDINVNSNLSEEDENTNPENVAEILKKYNKLLNRRRELASAANIMPYMIASNSVLMEIAKKNPLTLKHLKELQIEGFTETQINKFGDHFLKVLSDNQSSKSNDIPIKDILESHPIGNSTFNSTAEVSYSHLKKGLSIDEIVDSRKLARSTVVNHLISAMKLGYPIKMSQLGVSDDVKNIIVQAISDIGGNWSYLKPIKDVCPEDITYDQIKVVCTYLEIRAHLQNVGKPYIEFEDFKYSQLNTPLSQSKKTESAKDVNNDLLSDVIAEMQNQISKEKIDSLDSNVNIQDKFDKCNDTEVDDPPAKKLKQTFSVLDSPPR</sequence>
<evidence type="ECO:0000256" key="4">
    <source>
        <dbReference type="ARBA" id="ARBA00022801"/>
    </source>
</evidence>
<evidence type="ECO:0000256" key="6">
    <source>
        <dbReference type="ARBA" id="ARBA00022840"/>
    </source>
</evidence>
<feature type="domain" description="Helicase ATP-binding" evidence="14">
    <location>
        <begin position="69"/>
        <end position="239"/>
    </location>
</feature>
<keyword evidence="5 11" id="KW-0347">Helicase</keyword>
<dbReference type="RefSeq" id="XP_030753566.1">
    <property type="nucleotide sequence ID" value="XM_030897706.1"/>
</dbReference>
<dbReference type="InterPro" id="IPR002121">
    <property type="entry name" value="HRDC_dom"/>
</dbReference>
<dbReference type="EC" id="5.6.2.4" evidence="11"/>
<dbReference type="GO" id="GO:0006260">
    <property type="term" value="P:DNA replication"/>
    <property type="evidence" value="ECO:0007669"/>
    <property type="project" value="InterPro"/>
</dbReference>
<dbReference type="GO" id="GO:0005654">
    <property type="term" value="C:nucleoplasm"/>
    <property type="evidence" value="ECO:0007669"/>
    <property type="project" value="TreeGrafter"/>
</dbReference>
<dbReference type="InterPro" id="IPR044876">
    <property type="entry name" value="HRDC_dom_sf"/>
</dbReference>
<evidence type="ECO:0000313" key="18">
    <source>
        <dbReference type="RefSeq" id="XP_030753568.1"/>
    </source>
</evidence>
<evidence type="ECO:0000256" key="10">
    <source>
        <dbReference type="ARBA" id="ARBA00049360"/>
    </source>
</evidence>
<dbReference type="InterPro" id="IPR036388">
    <property type="entry name" value="WH-like_DNA-bd_sf"/>
</dbReference>
<dbReference type="InterPro" id="IPR004589">
    <property type="entry name" value="DNA_helicase_ATP-dep_RecQ"/>
</dbReference>
<dbReference type="InterPro" id="IPR032284">
    <property type="entry name" value="RecQ_Zn-bd"/>
</dbReference>
<evidence type="ECO:0000256" key="11">
    <source>
        <dbReference type="RuleBase" id="RU364117"/>
    </source>
</evidence>
<dbReference type="PROSITE" id="PS51192">
    <property type="entry name" value="HELICASE_ATP_BIND_1"/>
    <property type="match status" value="1"/>
</dbReference>
<dbReference type="InterPro" id="IPR029491">
    <property type="entry name" value="Helicase_HTH"/>
</dbReference>
<dbReference type="GeneID" id="115880496"/>
<dbReference type="GO" id="GO:0005524">
    <property type="term" value="F:ATP binding"/>
    <property type="evidence" value="ECO:0007669"/>
    <property type="project" value="UniProtKB-KW"/>
</dbReference>
<dbReference type="Gene3D" id="1.10.10.10">
    <property type="entry name" value="Winged helix-like DNA-binding domain superfamily/Winged helix DNA-binding domain"/>
    <property type="match status" value="1"/>
</dbReference>
<dbReference type="PROSITE" id="PS50967">
    <property type="entry name" value="HRDC"/>
    <property type="match status" value="1"/>
</dbReference>
<keyword evidence="7" id="KW-0238">DNA-binding</keyword>
<organism evidence="16 18">
    <name type="scientific">Sitophilus oryzae</name>
    <name type="common">Rice weevil</name>
    <name type="synonym">Curculio oryzae</name>
    <dbReference type="NCBI Taxonomy" id="7048"/>
    <lineage>
        <taxon>Eukaryota</taxon>
        <taxon>Metazoa</taxon>
        <taxon>Ecdysozoa</taxon>
        <taxon>Arthropoda</taxon>
        <taxon>Hexapoda</taxon>
        <taxon>Insecta</taxon>
        <taxon>Pterygota</taxon>
        <taxon>Neoptera</taxon>
        <taxon>Endopterygota</taxon>
        <taxon>Coleoptera</taxon>
        <taxon>Polyphaga</taxon>
        <taxon>Cucujiformia</taxon>
        <taxon>Curculionidae</taxon>
        <taxon>Dryophthorinae</taxon>
        <taxon>Sitophilus</taxon>
    </lineage>
</organism>
<reference evidence="17 18" key="1">
    <citation type="submission" date="2025-04" db="UniProtKB">
        <authorList>
            <consortium name="RefSeq"/>
        </authorList>
    </citation>
    <scope>IDENTIFICATION</scope>
    <source>
        <tissue evidence="17 18">Gonads</tissue>
    </source>
</reference>
<comment type="similarity">
    <text evidence="2 11">Belongs to the helicase family. RecQ subfamily.</text>
</comment>
<dbReference type="GO" id="GO:0000723">
    <property type="term" value="P:telomere maintenance"/>
    <property type="evidence" value="ECO:0007669"/>
    <property type="project" value="TreeGrafter"/>
</dbReference>
<dbReference type="SMART" id="SM00490">
    <property type="entry name" value="HELICc"/>
    <property type="match status" value="1"/>
</dbReference>
<evidence type="ECO:0000259" key="14">
    <source>
        <dbReference type="PROSITE" id="PS51192"/>
    </source>
</evidence>
<proteinExistence type="inferred from homology"/>
<dbReference type="Proteomes" id="UP000504635">
    <property type="component" value="Unplaced"/>
</dbReference>
<dbReference type="Pfam" id="PF00271">
    <property type="entry name" value="Helicase_C"/>
    <property type="match status" value="1"/>
</dbReference>
<dbReference type="CDD" id="cd18794">
    <property type="entry name" value="SF2_C_RecQ"/>
    <property type="match status" value="1"/>
</dbReference>
<comment type="catalytic activity">
    <reaction evidence="9 11">
        <text>Couples ATP hydrolysis with the unwinding of duplex DNA by translocating in the 3'-5' direction.</text>
        <dbReference type="EC" id="5.6.2.4"/>
    </reaction>
</comment>
<evidence type="ECO:0000256" key="9">
    <source>
        <dbReference type="ARBA" id="ARBA00034617"/>
    </source>
</evidence>
<dbReference type="Gene3D" id="3.40.50.300">
    <property type="entry name" value="P-loop containing nucleotide triphosphate hydrolases"/>
    <property type="match status" value="2"/>
</dbReference>
<dbReference type="SUPFAM" id="SSF46785">
    <property type="entry name" value="Winged helix' DNA-binding domain"/>
    <property type="match status" value="1"/>
</dbReference>
<comment type="subcellular location">
    <subcellularLocation>
        <location evidence="11">Nucleus</location>
    </subcellularLocation>
</comment>
<protein>
    <recommendedName>
        <fullName evidence="11">ATP-dependent DNA helicase</fullName>
        <ecNumber evidence="11">5.6.2.4</ecNumber>
    </recommendedName>
</protein>
<dbReference type="Gene3D" id="1.10.150.80">
    <property type="entry name" value="HRDC domain"/>
    <property type="match status" value="1"/>
</dbReference>
<dbReference type="Pfam" id="PF09382">
    <property type="entry name" value="RQC"/>
    <property type="match status" value="1"/>
</dbReference>
<feature type="domain" description="HRDC" evidence="13">
    <location>
        <begin position="628"/>
        <end position="710"/>
    </location>
</feature>
<evidence type="ECO:0000313" key="16">
    <source>
        <dbReference type="Proteomes" id="UP000504635"/>
    </source>
</evidence>
<dbReference type="PANTHER" id="PTHR13710:SF120">
    <property type="entry name" value="BIFUNCTIONAL 3'-5' EXONUCLEASE_ATP-DEPENDENT HELICASE WRN"/>
    <property type="match status" value="1"/>
</dbReference>
<dbReference type="InterPro" id="IPR014001">
    <property type="entry name" value="Helicase_ATP-bd"/>
</dbReference>
<evidence type="ECO:0000256" key="5">
    <source>
        <dbReference type="ARBA" id="ARBA00022806"/>
    </source>
</evidence>
<comment type="catalytic activity">
    <reaction evidence="10 11">
        <text>ATP + H2O = ADP + phosphate + H(+)</text>
        <dbReference type="Rhea" id="RHEA:13065"/>
        <dbReference type="ChEBI" id="CHEBI:15377"/>
        <dbReference type="ChEBI" id="CHEBI:15378"/>
        <dbReference type="ChEBI" id="CHEBI:30616"/>
        <dbReference type="ChEBI" id="CHEBI:43474"/>
        <dbReference type="ChEBI" id="CHEBI:456216"/>
    </reaction>
</comment>
<dbReference type="GO" id="GO:0005737">
    <property type="term" value="C:cytoplasm"/>
    <property type="evidence" value="ECO:0007669"/>
    <property type="project" value="TreeGrafter"/>
</dbReference>
<dbReference type="InterPro" id="IPR001650">
    <property type="entry name" value="Helicase_C-like"/>
</dbReference>
<keyword evidence="8" id="KW-0413">Isomerase</keyword>
<name>A0A6J2XPY4_SITOR</name>
<dbReference type="FunFam" id="3.40.50.300:FF:001389">
    <property type="entry name" value="ATP-dependent DNA helicase RecQ"/>
    <property type="match status" value="1"/>
</dbReference>
<dbReference type="GO" id="GO:0043138">
    <property type="term" value="F:3'-5' DNA helicase activity"/>
    <property type="evidence" value="ECO:0007669"/>
    <property type="project" value="UniProtKB-EC"/>
</dbReference>
<evidence type="ECO:0000256" key="2">
    <source>
        <dbReference type="ARBA" id="ARBA00005446"/>
    </source>
</evidence>
<dbReference type="InterPro" id="IPR036390">
    <property type="entry name" value="WH_DNA-bd_sf"/>
</dbReference>
<dbReference type="GO" id="GO:0000724">
    <property type="term" value="P:double-strand break repair via homologous recombination"/>
    <property type="evidence" value="ECO:0007669"/>
    <property type="project" value="TreeGrafter"/>
</dbReference>
<dbReference type="Pfam" id="PF00270">
    <property type="entry name" value="DEAD"/>
    <property type="match status" value="1"/>
</dbReference>
<evidence type="ECO:0000256" key="8">
    <source>
        <dbReference type="ARBA" id="ARBA00023235"/>
    </source>
</evidence>
<dbReference type="OrthoDB" id="10261556at2759"/>
<keyword evidence="3 11" id="KW-0547">Nucleotide-binding</keyword>
<evidence type="ECO:0000256" key="12">
    <source>
        <dbReference type="SAM" id="MobiDB-lite"/>
    </source>
</evidence>
<evidence type="ECO:0000256" key="1">
    <source>
        <dbReference type="ARBA" id="ARBA00001947"/>
    </source>
</evidence>
<dbReference type="RefSeq" id="XP_030753568.1">
    <property type="nucleotide sequence ID" value="XM_030897708.1"/>
</dbReference>
<feature type="domain" description="Helicase C-terminal" evidence="15">
    <location>
        <begin position="264"/>
        <end position="416"/>
    </location>
</feature>
<gene>
    <name evidence="17 18" type="primary">LOC115880496</name>
</gene>
<dbReference type="GO" id="GO:0009378">
    <property type="term" value="F:four-way junction helicase activity"/>
    <property type="evidence" value="ECO:0007669"/>
    <property type="project" value="TreeGrafter"/>
</dbReference>
<accession>A0A6J2XPY4</accession>
<dbReference type="KEGG" id="soy:115880496"/>
<keyword evidence="16" id="KW-1185">Reference proteome</keyword>
<evidence type="ECO:0000259" key="13">
    <source>
        <dbReference type="PROSITE" id="PS50967"/>
    </source>
</evidence>
<dbReference type="SUPFAM" id="SSF52540">
    <property type="entry name" value="P-loop containing nucleoside triphosphate hydrolases"/>
    <property type="match status" value="1"/>
</dbReference>
<comment type="cofactor">
    <cofactor evidence="1">
        <name>Zn(2+)</name>
        <dbReference type="ChEBI" id="CHEBI:29105"/>
    </cofactor>
</comment>
<dbReference type="SMART" id="SM00487">
    <property type="entry name" value="DEXDc"/>
    <property type="match status" value="1"/>
</dbReference>
<dbReference type="NCBIfam" id="TIGR00614">
    <property type="entry name" value="recQ_fam"/>
    <property type="match status" value="1"/>
</dbReference>
<dbReference type="GO" id="GO:0016787">
    <property type="term" value="F:hydrolase activity"/>
    <property type="evidence" value="ECO:0007669"/>
    <property type="project" value="UniProtKB-KW"/>
</dbReference>
<dbReference type="GO" id="GO:0005694">
    <property type="term" value="C:chromosome"/>
    <property type="evidence" value="ECO:0007669"/>
    <property type="project" value="TreeGrafter"/>
</dbReference>
<keyword evidence="6 11" id="KW-0067">ATP-binding</keyword>
<keyword evidence="4 11" id="KW-0378">Hydrolase</keyword>
<keyword evidence="11" id="KW-0539">Nucleus</keyword>
<dbReference type="InterPro" id="IPR027417">
    <property type="entry name" value="P-loop_NTPase"/>
</dbReference>
<dbReference type="InterPro" id="IPR018982">
    <property type="entry name" value="RQC_domain"/>
</dbReference>
<evidence type="ECO:0000256" key="3">
    <source>
        <dbReference type="ARBA" id="ARBA00022741"/>
    </source>
</evidence>
<evidence type="ECO:0000256" key="7">
    <source>
        <dbReference type="ARBA" id="ARBA00023125"/>
    </source>
</evidence>
<dbReference type="SMART" id="SM00956">
    <property type="entry name" value="RQC"/>
    <property type="match status" value="1"/>
</dbReference>
<dbReference type="Pfam" id="PF16124">
    <property type="entry name" value="RecQ_Zn_bind"/>
    <property type="match status" value="1"/>
</dbReference>
<dbReference type="PROSITE" id="PS51194">
    <property type="entry name" value="HELICASE_CTER"/>
    <property type="match status" value="1"/>
</dbReference>
<feature type="region of interest" description="Disordered" evidence="12">
    <location>
        <begin position="900"/>
        <end position="926"/>
    </location>
</feature>